<sequence length="313" mass="35349">MAVLPPDPVFCLKSDMGHIHSLCFPTSNENYTSKLLAASEAGFVYFWDLETNRLQHKQLMGESIQAVHSLQNHIITQEKTGLVKLWTIENNSNYELSRTYTCNGGYCRSILLDENLIVPQEDSTIDVIDIKTMTKISRLVPHKQKLGNVMCLQKVELGGKIYILGGYETGDVILWEYDTSQPCGHLKLREYITSLTFDPVTGRGICGNASNTLQIFTIDRNFNITLKCEISITNDGCNIVKLRSDRKIFVSGGWDGSLRLFSWKSLRLLVVLNEHRGSVTDVQFSPHNVRYWEANIMAASGSDGMISLWNLYN</sequence>
<comment type="caution">
    <text evidence="4">The sequence shown here is derived from an EMBL/GenBank/DDBJ whole genome shotgun (WGS) entry which is preliminary data.</text>
</comment>
<evidence type="ECO:0000313" key="4">
    <source>
        <dbReference type="EMBL" id="RZB38599.1"/>
    </source>
</evidence>
<dbReference type="STRING" id="1661398.A0A482V5Z1"/>
<evidence type="ECO:0000256" key="1">
    <source>
        <dbReference type="ARBA" id="ARBA00022574"/>
    </source>
</evidence>
<reference evidence="4 5" key="1">
    <citation type="submission" date="2017-03" db="EMBL/GenBank/DDBJ databases">
        <title>Genome of the blue death feigning beetle - Asbolus verrucosus.</title>
        <authorList>
            <person name="Rider S.D."/>
        </authorList>
    </citation>
    <scope>NUCLEOTIDE SEQUENCE [LARGE SCALE GENOMIC DNA]</scope>
    <source>
        <strain evidence="4">Butters</strain>
        <tissue evidence="4">Head and leg muscle</tissue>
    </source>
</reference>
<dbReference type="InterPro" id="IPR001680">
    <property type="entry name" value="WD40_rpt"/>
</dbReference>
<dbReference type="PANTHER" id="PTHR19854">
    <property type="entry name" value="TRANSDUCIN BETA-LIKE 3"/>
    <property type="match status" value="1"/>
</dbReference>
<organism evidence="4 5">
    <name type="scientific">Asbolus verrucosus</name>
    <name type="common">Desert ironclad beetle</name>
    <dbReference type="NCBI Taxonomy" id="1661398"/>
    <lineage>
        <taxon>Eukaryota</taxon>
        <taxon>Metazoa</taxon>
        <taxon>Ecdysozoa</taxon>
        <taxon>Arthropoda</taxon>
        <taxon>Hexapoda</taxon>
        <taxon>Insecta</taxon>
        <taxon>Pterygota</taxon>
        <taxon>Neoptera</taxon>
        <taxon>Endopterygota</taxon>
        <taxon>Coleoptera</taxon>
        <taxon>Polyphaga</taxon>
        <taxon>Cucujiformia</taxon>
        <taxon>Tenebrionidae</taxon>
        <taxon>Pimeliinae</taxon>
        <taxon>Asbolus</taxon>
    </lineage>
</organism>
<dbReference type="PANTHER" id="PTHR19854:SF1">
    <property type="entry name" value="GUANINE NUCLEOTIDE-BINDING PROTEIN SUBUNIT BETA-LIKE PROTEIN 1"/>
    <property type="match status" value="1"/>
</dbReference>
<dbReference type="InterPro" id="IPR019775">
    <property type="entry name" value="WD40_repeat_CS"/>
</dbReference>
<dbReference type="PROSITE" id="PS50082">
    <property type="entry name" value="WD_REPEATS_2"/>
    <property type="match status" value="1"/>
</dbReference>
<dbReference type="AlphaFoldDB" id="A0A482V5Z1"/>
<name>A0A482V5Z1_ASBVE</name>
<evidence type="ECO:0000313" key="5">
    <source>
        <dbReference type="Proteomes" id="UP000292052"/>
    </source>
</evidence>
<dbReference type="PROSITE" id="PS00678">
    <property type="entry name" value="WD_REPEATS_1"/>
    <property type="match status" value="1"/>
</dbReference>
<keyword evidence="1 3" id="KW-0853">WD repeat</keyword>
<dbReference type="EMBL" id="QDEB01135538">
    <property type="protein sequence ID" value="RZB38599.1"/>
    <property type="molecule type" value="Genomic_DNA"/>
</dbReference>
<dbReference type="InterPro" id="IPR015943">
    <property type="entry name" value="WD40/YVTN_repeat-like_dom_sf"/>
</dbReference>
<dbReference type="SMART" id="SM00320">
    <property type="entry name" value="WD40"/>
    <property type="match status" value="5"/>
</dbReference>
<keyword evidence="2" id="KW-0677">Repeat</keyword>
<dbReference type="Pfam" id="PF00400">
    <property type="entry name" value="WD40"/>
    <property type="match status" value="2"/>
</dbReference>
<dbReference type="InterPro" id="IPR036322">
    <property type="entry name" value="WD40_repeat_dom_sf"/>
</dbReference>
<evidence type="ECO:0000256" key="2">
    <source>
        <dbReference type="ARBA" id="ARBA00022737"/>
    </source>
</evidence>
<dbReference type="OrthoDB" id="7668193at2759"/>
<keyword evidence="5" id="KW-1185">Reference proteome</keyword>
<protein>
    <submittedName>
        <fullName evidence="4">WD40 domain containing protein</fullName>
    </submittedName>
</protein>
<dbReference type="SUPFAM" id="SSF50978">
    <property type="entry name" value="WD40 repeat-like"/>
    <property type="match status" value="1"/>
</dbReference>
<dbReference type="Gene3D" id="2.130.10.10">
    <property type="entry name" value="YVTN repeat-like/Quinoprotein amine dehydrogenase"/>
    <property type="match status" value="2"/>
</dbReference>
<dbReference type="PROSITE" id="PS50294">
    <property type="entry name" value="WD_REPEATS_REGION"/>
    <property type="match status" value="1"/>
</dbReference>
<feature type="repeat" description="WD" evidence="3">
    <location>
        <begin position="272"/>
        <end position="313"/>
    </location>
</feature>
<accession>A0A482V5Z1</accession>
<proteinExistence type="predicted"/>
<evidence type="ECO:0000256" key="3">
    <source>
        <dbReference type="PROSITE-ProRule" id="PRU00221"/>
    </source>
</evidence>
<dbReference type="Proteomes" id="UP000292052">
    <property type="component" value="Unassembled WGS sequence"/>
</dbReference>
<gene>
    <name evidence="4" type="ORF">BDFB_012347</name>
</gene>